<dbReference type="PROSITE" id="PS00125">
    <property type="entry name" value="SER_THR_PHOSPHATASE"/>
    <property type="match status" value="1"/>
</dbReference>
<keyword evidence="12" id="KW-1185">Reference proteome</keyword>
<evidence type="ECO:0000256" key="4">
    <source>
        <dbReference type="ARBA" id="ARBA00022912"/>
    </source>
</evidence>
<dbReference type="SUPFAM" id="SSF56300">
    <property type="entry name" value="Metallo-dependent phosphatases"/>
    <property type="match status" value="1"/>
</dbReference>
<evidence type="ECO:0000256" key="5">
    <source>
        <dbReference type="ARBA" id="ARBA00023211"/>
    </source>
</evidence>
<evidence type="ECO:0000313" key="11">
    <source>
        <dbReference type="EMBL" id="KAK8841727.1"/>
    </source>
</evidence>
<dbReference type="InterPro" id="IPR050341">
    <property type="entry name" value="PP1_catalytic_subunit"/>
</dbReference>
<protein>
    <recommendedName>
        <fullName evidence="8">Serine/threonine-protein phosphatase</fullName>
        <ecNumber evidence="8">3.1.3.16</ecNumber>
    </recommendedName>
</protein>
<evidence type="ECO:0000256" key="7">
    <source>
        <dbReference type="ARBA" id="ARBA00048336"/>
    </source>
</evidence>
<dbReference type="PANTHER" id="PTHR11668">
    <property type="entry name" value="SERINE/THREONINE PROTEIN PHOSPHATASE"/>
    <property type="match status" value="1"/>
</dbReference>
<gene>
    <name evidence="11" type="ORF">M9Y10_026672</name>
</gene>
<reference evidence="11 12" key="1">
    <citation type="submission" date="2024-04" db="EMBL/GenBank/DDBJ databases">
        <title>Tritrichomonas musculus Genome.</title>
        <authorList>
            <person name="Alves-Ferreira E."/>
            <person name="Grigg M."/>
            <person name="Lorenzi H."/>
            <person name="Galac M."/>
        </authorList>
    </citation>
    <scope>NUCLEOTIDE SEQUENCE [LARGE SCALE GENOMIC DNA]</scope>
    <source>
        <strain evidence="11 12">EAF2021</strain>
    </source>
</reference>
<proteinExistence type="inferred from homology"/>
<dbReference type="PANTHER" id="PTHR11668:SF300">
    <property type="entry name" value="SERINE_THREONINE-PROTEIN PHOSPHATASE"/>
    <property type="match status" value="1"/>
</dbReference>
<keyword evidence="4" id="KW-0904">Protein phosphatase</keyword>
<keyword evidence="3 8" id="KW-0378">Hydrolase</keyword>
<dbReference type="Pfam" id="PF00149">
    <property type="entry name" value="Metallophos"/>
    <property type="match status" value="1"/>
</dbReference>
<comment type="catalytic activity">
    <reaction evidence="6">
        <text>O-phospho-L-seryl-[protein] + H2O = L-seryl-[protein] + phosphate</text>
        <dbReference type="Rhea" id="RHEA:20629"/>
        <dbReference type="Rhea" id="RHEA-COMP:9863"/>
        <dbReference type="Rhea" id="RHEA-COMP:11604"/>
        <dbReference type="ChEBI" id="CHEBI:15377"/>
        <dbReference type="ChEBI" id="CHEBI:29999"/>
        <dbReference type="ChEBI" id="CHEBI:43474"/>
        <dbReference type="ChEBI" id="CHEBI:83421"/>
        <dbReference type="EC" id="3.1.3.16"/>
    </reaction>
</comment>
<organism evidence="11 12">
    <name type="scientific">Tritrichomonas musculus</name>
    <dbReference type="NCBI Taxonomy" id="1915356"/>
    <lineage>
        <taxon>Eukaryota</taxon>
        <taxon>Metamonada</taxon>
        <taxon>Parabasalia</taxon>
        <taxon>Tritrichomonadida</taxon>
        <taxon>Tritrichomonadidae</taxon>
        <taxon>Tritrichomonas</taxon>
    </lineage>
</organism>
<comment type="cofactor">
    <cofactor evidence="1">
        <name>Mn(2+)</name>
        <dbReference type="ChEBI" id="CHEBI:29035"/>
    </cofactor>
</comment>
<evidence type="ECO:0000256" key="9">
    <source>
        <dbReference type="SAM" id="MobiDB-lite"/>
    </source>
</evidence>
<dbReference type="EMBL" id="JAPFFF010000040">
    <property type="protein sequence ID" value="KAK8841727.1"/>
    <property type="molecule type" value="Genomic_DNA"/>
</dbReference>
<evidence type="ECO:0000256" key="3">
    <source>
        <dbReference type="ARBA" id="ARBA00022801"/>
    </source>
</evidence>
<accession>A0ABR2H832</accession>
<dbReference type="SMART" id="SM00156">
    <property type="entry name" value="PP2Ac"/>
    <property type="match status" value="1"/>
</dbReference>
<dbReference type="InterPro" id="IPR029052">
    <property type="entry name" value="Metallo-depent_PP-like"/>
</dbReference>
<feature type="domain" description="Serine/threonine specific protein phosphatases" evidence="10">
    <location>
        <begin position="149"/>
        <end position="154"/>
    </location>
</feature>
<keyword evidence="5" id="KW-0464">Manganese</keyword>
<evidence type="ECO:0000313" key="12">
    <source>
        <dbReference type="Proteomes" id="UP001470230"/>
    </source>
</evidence>
<dbReference type="Proteomes" id="UP001470230">
    <property type="component" value="Unassembled WGS sequence"/>
</dbReference>
<comment type="catalytic activity">
    <reaction evidence="7 8">
        <text>O-phospho-L-threonyl-[protein] + H2O = L-threonyl-[protein] + phosphate</text>
        <dbReference type="Rhea" id="RHEA:47004"/>
        <dbReference type="Rhea" id="RHEA-COMP:11060"/>
        <dbReference type="Rhea" id="RHEA-COMP:11605"/>
        <dbReference type="ChEBI" id="CHEBI:15377"/>
        <dbReference type="ChEBI" id="CHEBI:30013"/>
        <dbReference type="ChEBI" id="CHEBI:43474"/>
        <dbReference type="ChEBI" id="CHEBI:61977"/>
        <dbReference type="EC" id="3.1.3.16"/>
    </reaction>
</comment>
<dbReference type="EC" id="3.1.3.16" evidence="8"/>
<feature type="compositionally biased region" description="Basic and acidic residues" evidence="9">
    <location>
        <begin position="336"/>
        <end position="354"/>
    </location>
</feature>
<dbReference type="InterPro" id="IPR004843">
    <property type="entry name" value="Calcineurin-like_PHP"/>
</dbReference>
<dbReference type="Gene3D" id="3.60.21.10">
    <property type="match status" value="1"/>
</dbReference>
<evidence type="ECO:0000259" key="10">
    <source>
        <dbReference type="PROSITE" id="PS00125"/>
    </source>
</evidence>
<evidence type="ECO:0000256" key="1">
    <source>
        <dbReference type="ARBA" id="ARBA00001936"/>
    </source>
</evidence>
<evidence type="ECO:0000256" key="8">
    <source>
        <dbReference type="RuleBase" id="RU004273"/>
    </source>
</evidence>
<comment type="similarity">
    <text evidence="8">Belongs to the PPP phosphatase family.</text>
</comment>
<feature type="region of interest" description="Disordered" evidence="9">
    <location>
        <begin position="336"/>
        <end position="361"/>
    </location>
</feature>
<dbReference type="InterPro" id="IPR006186">
    <property type="entry name" value="Ser/Thr-sp_prot-phosphatase"/>
</dbReference>
<evidence type="ECO:0000256" key="6">
    <source>
        <dbReference type="ARBA" id="ARBA00047761"/>
    </source>
</evidence>
<keyword evidence="2" id="KW-0479">Metal-binding</keyword>
<name>A0ABR2H832_9EUKA</name>
<dbReference type="PRINTS" id="PR00114">
    <property type="entry name" value="STPHPHTASE"/>
</dbReference>
<sequence>METKKTIDTLITNENTSHSMHLQSQKQESDKDLFNSIIQSIIINRQLPMLMNNEGIENIESSLVLLCKTAEQIFLQEDSLLDLESPIKVCGDVHGQLNDLLNILQKGGFENDSKYLFLGDYIDRGPNSLEVICLLFALKCVYPTKIYLLRGNHESPEMAESFGFTEEIEKKLGQGEFTDSIINAFYDAFDCLPISALINDDIFCVHGGISPELDRIEDLLRIKRPVQIPDKGVIADLLWSDPDKKTFLWGPNERGFTFTWGHAVATEFITKNKLSMIIRAHQMAAQGIDFPFYPDQRVITVFSASNYTGVNGNVGAFIEIEEDPPTMNFTLLKSEVPPKEKSEQNEPKIEKENIDCNNNNENTDNCNISGDHSKINRNVSCDNQSNNNNNIMFK</sequence>
<evidence type="ECO:0000256" key="2">
    <source>
        <dbReference type="ARBA" id="ARBA00022723"/>
    </source>
</evidence>
<comment type="caution">
    <text evidence="11">The sequence shown here is derived from an EMBL/GenBank/DDBJ whole genome shotgun (WGS) entry which is preliminary data.</text>
</comment>